<dbReference type="EMBL" id="AMFJ01021648">
    <property type="protein sequence ID" value="EKD66142.1"/>
    <property type="molecule type" value="Genomic_DNA"/>
</dbReference>
<dbReference type="InterPro" id="IPR029044">
    <property type="entry name" value="Nucleotide-diphossugar_trans"/>
</dbReference>
<dbReference type="Gene3D" id="3.90.550.10">
    <property type="entry name" value="Spore Coat Polysaccharide Biosynthesis Protein SpsA, Chain A"/>
    <property type="match status" value="1"/>
</dbReference>
<dbReference type="Pfam" id="PF01050">
    <property type="entry name" value="MannoseP_isomer"/>
    <property type="match status" value="1"/>
</dbReference>
<dbReference type="GO" id="GO:0004475">
    <property type="term" value="F:mannose-1-phosphate guanylyltransferase (GTP) activity"/>
    <property type="evidence" value="ECO:0007669"/>
    <property type="project" value="InterPro"/>
</dbReference>
<evidence type="ECO:0000313" key="4">
    <source>
        <dbReference type="EMBL" id="EKD66142.1"/>
    </source>
</evidence>
<dbReference type="SUPFAM" id="SSF51182">
    <property type="entry name" value="RmlC-like cupins"/>
    <property type="match status" value="1"/>
</dbReference>
<dbReference type="InterPro" id="IPR005835">
    <property type="entry name" value="NTP_transferase_dom"/>
</dbReference>
<dbReference type="CDD" id="cd02213">
    <property type="entry name" value="cupin_PMI_typeII_C"/>
    <property type="match status" value="1"/>
</dbReference>
<dbReference type="InterPro" id="IPR054566">
    <property type="entry name" value="ManC/GMP-like_b-helix"/>
</dbReference>
<feature type="domain" description="Nucleotidyl transferase" evidence="1">
    <location>
        <begin position="5"/>
        <end position="294"/>
    </location>
</feature>
<proteinExistence type="predicted"/>
<evidence type="ECO:0000259" key="1">
    <source>
        <dbReference type="Pfam" id="PF00483"/>
    </source>
</evidence>
<organism evidence="4">
    <name type="scientific">uncultured bacterium</name>
    <name type="common">gcode 4</name>
    <dbReference type="NCBI Taxonomy" id="1234023"/>
    <lineage>
        <taxon>Bacteria</taxon>
        <taxon>environmental samples</taxon>
    </lineage>
</organism>
<evidence type="ECO:0000259" key="3">
    <source>
        <dbReference type="Pfam" id="PF22640"/>
    </source>
</evidence>
<accession>K2AWL3</accession>
<comment type="caution">
    <text evidence="4">The sequence shown here is derived from an EMBL/GenBank/DDBJ whole genome shotgun (WGS) entry which is preliminary data.</text>
</comment>
<dbReference type="CDD" id="cd02509">
    <property type="entry name" value="GDP-M1P_Guanylyltransferase"/>
    <property type="match status" value="1"/>
</dbReference>
<dbReference type="SUPFAM" id="SSF53448">
    <property type="entry name" value="Nucleotide-diphospho-sugar transferases"/>
    <property type="match status" value="1"/>
</dbReference>
<dbReference type="PANTHER" id="PTHR46390">
    <property type="entry name" value="MANNOSE-1-PHOSPHATE GUANYLYLTRANSFERASE"/>
    <property type="match status" value="1"/>
</dbReference>
<dbReference type="InterPro" id="IPR051161">
    <property type="entry name" value="Mannose-6P_isomerase_type2"/>
</dbReference>
<dbReference type="Pfam" id="PF22640">
    <property type="entry name" value="ManC_GMP_beta-helix"/>
    <property type="match status" value="1"/>
</dbReference>
<dbReference type="GO" id="GO:0005976">
    <property type="term" value="P:polysaccharide metabolic process"/>
    <property type="evidence" value="ECO:0007669"/>
    <property type="project" value="InterPro"/>
</dbReference>
<name>K2AWL3_9BACT</name>
<dbReference type="Pfam" id="PF00483">
    <property type="entry name" value="NTP_transferase"/>
    <property type="match status" value="1"/>
</dbReference>
<dbReference type="InterPro" id="IPR049577">
    <property type="entry name" value="GMPP_N"/>
</dbReference>
<dbReference type="AlphaFoldDB" id="K2AWL3"/>
<reference evidence="4" key="1">
    <citation type="journal article" date="2012" name="Science">
        <title>Fermentation, hydrogen, and sulfur metabolism in multiple uncultivated bacterial phyla.</title>
        <authorList>
            <person name="Wrighton K.C."/>
            <person name="Thomas B.C."/>
            <person name="Sharon I."/>
            <person name="Miller C.S."/>
            <person name="Castelle C.J."/>
            <person name="VerBerkmoes N.C."/>
            <person name="Wilkins M.J."/>
            <person name="Hettich R.L."/>
            <person name="Lipton M.S."/>
            <person name="Williams K.H."/>
            <person name="Long P.E."/>
            <person name="Banfield J.F."/>
        </authorList>
    </citation>
    <scope>NUCLEOTIDE SEQUENCE [LARGE SCALE GENOMIC DNA]</scope>
</reference>
<feature type="domain" description="Mannose-6-phosphate isomerase type II C-terminal" evidence="2">
    <location>
        <begin position="370"/>
        <end position="484"/>
    </location>
</feature>
<gene>
    <name evidence="4" type="ORF">ACD_49C00062G0006</name>
</gene>
<dbReference type="Gene3D" id="2.60.120.10">
    <property type="entry name" value="Jelly Rolls"/>
    <property type="match status" value="1"/>
</dbReference>
<evidence type="ECO:0000259" key="2">
    <source>
        <dbReference type="Pfam" id="PF01050"/>
    </source>
</evidence>
<feature type="domain" description="MannoseP isomerase/GMP-like beta-helix" evidence="3">
    <location>
        <begin position="309"/>
        <end position="362"/>
    </location>
</feature>
<sequence>MKINSIILAWGSGTRLWPISRKFYPKQFIKLDELWWTSLFQKTLKRATLISKTENILIATNIDYKFHCITQASEIWIKLKECQILIEPMAKNTLWAITFAMKNIENDSLGLIMPSDQVIENEKKFVKAIEESKNIASKSLITFWIKPFCPHTGYGYINPETTEKIPYKVMEFKEKPDKIQAEVFIKNWYLWNSGIFLFWKEIYFEELKKHSKAIYDIFKRNDDWLYSPQYGYEWNEKWEDKKPNSKLLFEKEKYINEIFNALPDLSIDYGLLEKSDNIYVTPLDTYWNDLWSFDSIDEYLKANDRENNNLLEVDSKNNFLIGEIKNKKVAIIWLDDCIIVDTKDALLISRKGESQKIKNVVNILKEKEEDRQLVNFGQTVYRPWGSYTIIDEGTWFKTKRITVLNNKKLSLQMHYHRSEHWVVVDGVAVVTVWEEEKIVRKWESVFIPSGFKHRLENKWKTELHIIESQIWDYLEEDDIVRFDDDFWRK</sequence>
<dbReference type="InterPro" id="IPR011051">
    <property type="entry name" value="RmlC_Cupin_sf"/>
</dbReference>
<dbReference type="GO" id="GO:0009298">
    <property type="term" value="P:GDP-mannose biosynthetic process"/>
    <property type="evidence" value="ECO:0007669"/>
    <property type="project" value="TreeGrafter"/>
</dbReference>
<dbReference type="PANTHER" id="PTHR46390:SF1">
    <property type="entry name" value="MANNOSE-1-PHOSPHATE GUANYLYLTRANSFERASE"/>
    <property type="match status" value="1"/>
</dbReference>
<protein>
    <recommendedName>
        <fullName evidence="5">Mannose-1-phosphate guanylyltransferase</fullName>
    </recommendedName>
</protein>
<dbReference type="InterPro" id="IPR001538">
    <property type="entry name" value="Man6P_isomerase-2_C"/>
</dbReference>
<dbReference type="InterPro" id="IPR014710">
    <property type="entry name" value="RmlC-like_jellyroll"/>
</dbReference>
<evidence type="ECO:0008006" key="5">
    <source>
        <dbReference type="Google" id="ProtNLM"/>
    </source>
</evidence>